<reference evidence="2" key="1">
    <citation type="submission" date="2021-01" db="EMBL/GenBank/DDBJ databases">
        <authorList>
            <person name="Corre E."/>
            <person name="Pelletier E."/>
            <person name="Niang G."/>
            <person name="Scheremetjew M."/>
            <person name="Finn R."/>
            <person name="Kale V."/>
            <person name="Holt S."/>
            <person name="Cochrane G."/>
            <person name="Meng A."/>
            <person name="Brown T."/>
            <person name="Cohen L."/>
        </authorList>
    </citation>
    <scope>NUCLEOTIDE SEQUENCE</scope>
    <source>
        <strain evidence="2">CCMP1510</strain>
    </source>
</reference>
<feature type="region of interest" description="Disordered" evidence="1">
    <location>
        <begin position="112"/>
        <end position="189"/>
    </location>
</feature>
<proteinExistence type="predicted"/>
<dbReference type="EMBL" id="HBIJ01013100">
    <property type="protein sequence ID" value="CAE0368109.1"/>
    <property type="molecule type" value="Transcribed_RNA"/>
</dbReference>
<protein>
    <submittedName>
        <fullName evidence="2">Uncharacterized protein</fullName>
    </submittedName>
</protein>
<evidence type="ECO:0000313" key="2">
    <source>
        <dbReference type="EMBL" id="CAE0368109.1"/>
    </source>
</evidence>
<organism evidence="2">
    <name type="scientific">Aureoumbra lagunensis</name>
    <dbReference type="NCBI Taxonomy" id="44058"/>
    <lineage>
        <taxon>Eukaryota</taxon>
        <taxon>Sar</taxon>
        <taxon>Stramenopiles</taxon>
        <taxon>Ochrophyta</taxon>
        <taxon>Pelagophyceae</taxon>
        <taxon>Pelagomonadales</taxon>
        <taxon>Aureoumbra</taxon>
    </lineage>
</organism>
<feature type="region of interest" description="Disordered" evidence="1">
    <location>
        <begin position="54"/>
        <end position="74"/>
    </location>
</feature>
<name>A0A7S3K0B5_9STRA</name>
<evidence type="ECO:0000256" key="1">
    <source>
        <dbReference type="SAM" id="MobiDB-lite"/>
    </source>
</evidence>
<feature type="region of interest" description="Disordered" evidence="1">
    <location>
        <begin position="602"/>
        <end position="638"/>
    </location>
</feature>
<sequence length="638" mass="73479">MSFDGEKIMHSREDAAILFASILATSYWQLRARILVNAFVFWLQVAAESLPIRKKKDNGLPPRSPRSPTENDSVAKRMLQKSIQLMAPQANQAKEHFDIDDEELEIQTDLEVEVEDDSNEDEQDAEEDQYLEEDDDERYQEEEEEDDQYQEEEDDDEQYQEEEDDEQYQDDQYEAEDDQYQEDDDEEEEKYIDNGYAETKESFAKLNKNNRKKLENEKVILKKCIEQWFECCVRVKRNRVVVQNYLRRWLVCQRWRRTVKRFALNRWRAKMTCDRGLFLVLIARQIQTRRAMLRIAFFAMAASSNGHEYNEELVQVASEHLERISAENYSLKQKADNIFNNARSLAVRVIISRCDPLVRRSHLHTAWSILKGSGLQTPLPAIRLSKNINALVQALTNIETNTIILRDIFTKYARTVPCSSFPMATKSKYTNKIIYLLPLDRLWTFAKDFGIAPSLTTFPALMQIAKDQMIISRTPTLIDTIQQYTAATDSNKNSEMLRFAEFLAVIARVAFDYHAAKRKRATTKQLQQIAAMNNGHTTIHPAHLAHSLLRTLDASGGLAKLGLTSRRFQIVPLSATTPPPKQQLLHASTNFAISSSYATPNNNLSSLPSSTMTWPRGRNGVIPPPSSRSSNSSKNCRR</sequence>
<dbReference type="AlphaFoldDB" id="A0A7S3K0B5"/>
<gene>
    <name evidence="2" type="ORF">ALAG00032_LOCUS8871</name>
</gene>
<accession>A0A7S3K0B5</accession>
<feature type="compositionally biased region" description="Low complexity" evidence="1">
    <location>
        <begin position="627"/>
        <end position="638"/>
    </location>
</feature>